<dbReference type="OrthoDB" id="8116852at2"/>
<dbReference type="EMBL" id="JOKJ01000001">
    <property type="protein sequence ID" value="KEQ10808.1"/>
    <property type="molecule type" value="Genomic_DNA"/>
</dbReference>
<dbReference type="PROSITE" id="PS50943">
    <property type="entry name" value="HTH_CROC1"/>
    <property type="match status" value="1"/>
</dbReference>
<dbReference type="CDD" id="cd00093">
    <property type="entry name" value="HTH_XRE"/>
    <property type="match status" value="1"/>
</dbReference>
<name>A0A922P1N7_9HYPH</name>
<dbReference type="SMART" id="SM00530">
    <property type="entry name" value="HTH_XRE"/>
    <property type="match status" value="1"/>
</dbReference>
<dbReference type="AlphaFoldDB" id="A0A922P1N7"/>
<evidence type="ECO:0000259" key="1">
    <source>
        <dbReference type="PROSITE" id="PS50943"/>
    </source>
</evidence>
<dbReference type="InterPro" id="IPR010982">
    <property type="entry name" value="Lambda_DNA-bd_dom_sf"/>
</dbReference>
<gene>
    <name evidence="2" type="ORF">GV68_00530</name>
</gene>
<feature type="domain" description="HTH cro/C1-type" evidence="1">
    <location>
        <begin position="25"/>
        <end position="78"/>
    </location>
</feature>
<organism evidence="2 3">
    <name type="scientific">Pseudorhizobium pelagicum</name>
    <dbReference type="NCBI Taxonomy" id="1509405"/>
    <lineage>
        <taxon>Bacteria</taxon>
        <taxon>Pseudomonadati</taxon>
        <taxon>Pseudomonadota</taxon>
        <taxon>Alphaproteobacteria</taxon>
        <taxon>Hyphomicrobiales</taxon>
        <taxon>Rhizobiaceae</taxon>
        <taxon>Rhizobium/Agrobacterium group</taxon>
        <taxon>Pseudorhizobium</taxon>
    </lineage>
</organism>
<sequence>MSISMNNFETASEKNVSGGQVAAAVAEARLAVGYSLEQLAVTTGLTIDQLTAVENGEGADAALLHRIATALGLPAATFVGV</sequence>
<dbReference type="InterPro" id="IPR001387">
    <property type="entry name" value="Cro/C1-type_HTH"/>
</dbReference>
<dbReference type="Pfam" id="PF01381">
    <property type="entry name" value="HTH_3"/>
    <property type="match status" value="1"/>
</dbReference>
<evidence type="ECO:0000313" key="2">
    <source>
        <dbReference type="EMBL" id="KEQ10808.1"/>
    </source>
</evidence>
<dbReference type="Gene3D" id="1.10.260.40">
    <property type="entry name" value="lambda repressor-like DNA-binding domains"/>
    <property type="match status" value="1"/>
</dbReference>
<keyword evidence="3" id="KW-1185">Reference proteome</keyword>
<proteinExistence type="predicted"/>
<dbReference type="RefSeq" id="WP_037161446.1">
    <property type="nucleotide sequence ID" value="NZ_CAJXID010000024.1"/>
</dbReference>
<dbReference type="GO" id="GO:0003677">
    <property type="term" value="F:DNA binding"/>
    <property type="evidence" value="ECO:0007669"/>
    <property type="project" value="InterPro"/>
</dbReference>
<evidence type="ECO:0000313" key="3">
    <source>
        <dbReference type="Proteomes" id="UP000052167"/>
    </source>
</evidence>
<accession>A0A922P1N7</accession>
<dbReference type="SUPFAM" id="SSF47413">
    <property type="entry name" value="lambda repressor-like DNA-binding domains"/>
    <property type="match status" value="1"/>
</dbReference>
<comment type="caution">
    <text evidence="2">The sequence shown here is derived from an EMBL/GenBank/DDBJ whole genome shotgun (WGS) entry which is preliminary data.</text>
</comment>
<dbReference type="Proteomes" id="UP000052167">
    <property type="component" value="Unassembled WGS sequence"/>
</dbReference>
<protein>
    <submittedName>
        <fullName evidence="2">XRE family transcriptional regulator</fullName>
    </submittedName>
</protein>
<reference evidence="2 3" key="1">
    <citation type="submission" date="2014-06" db="EMBL/GenBank/DDBJ databases">
        <title>Rhizobium pelagicum/R2-400B4.</title>
        <authorList>
            <person name="Kimes N.E."/>
            <person name="Lopez-Perez M."/>
        </authorList>
    </citation>
    <scope>NUCLEOTIDE SEQUENCE [LARGE SCALE GENOMIC DNA]</scope>
    <source>
        <strain evidence="2 3">R2-400B4</strain>
    </source>
</reference>